<evidence type="ECO:0000256" key="1">
    <source>
        <dbReference type="SAM" id="MobiDB-lite"/>
    </source>
</evidence>
<reference evidence="2 3" key="1">
    <citation type="submission" date="2021-02" db="EMBL/GenBank/DDBJ databases">
        <title>De Novo genome assembly of isolated myxobacteria.</title>
        <authorList>
            <person name="Stevens D.C."/>
        </authorList>
    </citation>
    <scope>NUCLEOTIDE SEQUENCE [LARGE SCALE GENOMIC DNA]</scope>
    <source>
        <strain evidence="2 3">SCHIC003</strain>
    </source>
</reference>
<feature type="region of interest" description="Disordered" evidence="1">
    <location>
        <begin position="1"/>
        <end position="93"/>
    </location>
</feature>
<feature type="compositionally biased region" description="Acidic residues" evidence="1">
    <location>
        <begin position="83"/>
        <end position="93"/>
    </location>
</feature>
<evidence type="ECO:0000313" key="2">
    <source>
        <dbReference type="EMBL" id="QSQ12812.1"/>
    </source>
</evidence>
<feature type="region of interest" description="Disordered" evidence="1">
    <location>
        <begin position="284"/>
        <end position="334"/>
    </location>
</feature>
<dbReference type="EMBL" id="CP071091">
    <property type="protein sequence ID" value="QSQ12812.1"/>
    <property type="molecule type" value="Genomic_DNA"/>
</dbReference>
<accession>A0ABX7N261</accession>
<evidence type="ECO:0000313" key="3">
    <source>
        <dbReference type="Proteomes" id="UP000663090"/>
    </source>
</evidence>
<proteinExistence type="predicted"/>
<protein>
    <submittedName>
        <fullName evidence="2">Uncharacterized protein</fullName>
    </submittedName>
</protein>
<dbReference type="RefSeq" id="WP_206714526.1">
    <property type="nucleotide sequence ID" value="NZ_CP071091.1"/>
</dbReference>
<feature type="compositionally biased region" description="Low complexity" evidence="1">
    <location>
        <begin position="294"/>
        <end position="307"/>
    </location>
</feature>
<feature type="compositionally biased region" description="Acidic residues" evidence="1">
    <location>
        <begin position="1"/>
        <end position="11"/>
    </location>
</feature>
<feature type="compositionally biased region" description="Acidic residues" evidence="1">
    <location>
        <begin position="21"/>
        <end position="75"/>
    </location>
</feature>
<organism evidence="2 3">
    <name type="scientific">Myxococcus landrumensis</name>
    <dbReference type="NCBI Taxonomy" id="2813577"/>
    <lineage>
        <taxon>Bacteria</taxon>
        <taxon>Pseudomonadati</taxon>
        <taxon>Myxococcota</taxon>
        <taxon>Myxococcia</taxon>
        <taxon>Myxococcales</taxon>
        <taxon>Cystobacterineae</taxon>
        <taxon>Myxococcaceae</taxon>
        <taxon>Myxococcus</taxon>
    </lineage>
</organism>
<sequence>MQQPFEEEFSDQGDGMSDLLAEGEEGFEDGFEGEGFEAEGFEGEGFEGEGFEGEGFESDGFEAEGFEGEGFEGDEAPQSLEGFEGEGFEGEGFESDEAPQALEDAFAEAMDAQDEDEFLRRLGGAIRQVARVAAPTLRRIGRRALPIGMRLLRQAAPQLGGIAGQEIGRTVAGLLQADAMDAYADAAADYATEEDMDAFTAVLGGLAARSVVRRTIPPARRAQQPRQVRQLGRAIGRLTSRLARQLVNRYGPRALTAVPRIVNQVTRMVREQGASPQAVPRMLRRTGSRVVSSPPAVRRLARPNPAARRLRSQAGVGRPTRRPAGRPMGGRTPRTVTLRAPVRLIVRR</sequence>
<gene>
    <name evidence="2" type="ORF">JY572_31360</name>
</gene>
<keyword evidence="3" id="KW-1185">Reference proteome</keyword>
<name>A0ABX7N261_9BACT</name>
<dbReference type="Proteomes" id="UP000663090">
    <property type="component" value="Chromosome"/>
</dbReference>